<evidence type="ECO:0000313" key="7">
    <source>
        <dbReference type="Proteomes" id="UP001264335"/>
    </source>
</evidence>
<dbReference type="RefSeq" id="WP_161169147.1">
    <property type="nucleotide sequence ID" value="NZ_JARPWD010000011.1"/>
</dbReference>
<dbReference type="EMBL" id="JARPWY010000043">
    <property type="protein sequence ID" value="MDT2515417.1"/>
    <property type="molecule type" value="Genomic_DNA"/>
</dbReference>
<evidence type="ECO:0000256" key="1">
    <source>
        <dbReference type="ARBA" id="ARBA00001946"/>
    </source>
</evidence>
<reference evidence="6 7" key="1">
    <citation type="submission" date="2023-03" db="EMBL/GenBank/DDBJ databases">
        <authorList>
            <person name="Shen W."/>
            <person name="Cai J."/>
        </authorList>
    </citation>
    <scope>NUCLEOTIDE SEQUENCE [LARGE SCALE GENOMIC DNA]</scope>
    <source>
        <strain evidence="6 7">Y2</strain>
    </source>
</reference>
<gene>
    <name evidence="6" type="ORF">P7D79_14420</name>
</gene>
<dbReference type="CDD" id="cd10805">
    <property type="entry name" value="YdjC_like_1"/>
    <property type="match status" value="1"/>
</dbReference>
<dbReference type="PANTHER" id="PTHR31609:SF1">
    <property type="entry name" value="CARBOHYDRATE DEACETYLASE"/>
    <property type="match status" value="1"/>
</dbReference>
<dbReference type="SUPFAM" id="SSF88713">
    <property type="entry name" value="Glycoside hydrolase/deacetylase"/>
    <property type="match status" value="1"/>
</dbReference>
<dbReference type="Proteomes" id="UP001264335">
    <property type="component" value="Unassembled WGS sequence"/>
</dbReference>
<comment type="caution">
    <text evidence="6">The sequence shown here is derived from an EMBL/GenBank/DDBJ whole genome shotgun (WGS) entry which is preliminary data.</text>
</comment>
<evidence type="ECO:0000256" key="4">
    <source>
        <dbReference type="ARBA" id="ARBA00022842"/>
    </source>
</evidence>
<keyword evidence="2" id="KW-0479">Metal-binding</keyword>
<proteinExistence type="predicted"/>
<dbReference type="PANTHER" id="PTHR31609">
    <property type="entry name" value="YDJC DEACETYLASE FAMILY MEMBER"/>
    <property type="match status" value="1"/>
</dbReference>
<dbReference type="GO" id="GO:0016787">
    <property type="term" value="F:hydrolase activity"/>
    <property type="evidence" value="ECO:0007669"/>
    <property type="project" value="UniProtKB-KW"/>
</dbReference>
<comment type="cofactor">
    <cofactor evidence="1">
        <name>Mg(2+)</name>
        <dbReference type="ChEBI" id="CHEBI:18420"/>
    </cofactor>
</comment>
<accession>A0ABD5FAB8</accession>
<dbReference type="InterPro" id="IPR006879">
    <property type="entry name" value="YdjC-like"/>
</dbReference>
<dbReference type="GO" id="GO:0046872">
    <property type="term" value="F:metal ion binding"/>
    <property type="evidence" value="ECO:0007669"/>
    <property type="project" value="UniProtKB-KW"/>
</dbReference>
<sequence length="255" mass="29139">MRRLLIRADDLGYCEAVNYGIAKAVSKGLVKSVGVMCNMPSAKHGLKLLDRFDICLGQHTNICLGKPVLSCEEVPSLCQANGEFHSSKTYREAYKLGKDFVVLEEVVKEIEAQYKKFLELTGQQPSYFEGHAVESKNFSKGLSIVANKYNLPYLAMNKEGNDMKFRQTNIHIVRPKDFNSYDENPFSIFQEGMKNMDKDECDMFIFHPGYIDAYLLRKSSMTTTRAKEVEMLCDPETKSWLDNQDVTFVTYNDLK</sequence>
<keyword evidence="5" id="KW-0119">Carbohydrate metabolism</keyword>
<evidence type="ECO:0000256" key="2">
    <source>
        <dbReference type="ARBA" id="ARBA00022723"/>
    </source>
</evidence>
<dbReference type="AlphaFoldDB" id="A0ABD5FAB8"/>
<dbReference type="InterPro" id="IPR011330">
    <property type="entry name" value="Glyco_hydro/deAcase_b/a-brl"/>
</dbReference>
<protein>
    <submittedName>
        <fullName evidence="6">ChbG/HpnK family deacetylase</fullName>
    </submittedName>
</protein>
<keyword evidence="4" id="KW-0460">Magnesium</keyword>
<keyword evidence="3" id="KW-0378">Hydrolase</keyword>
<dbReference type="Gene3D" id="3.20.20.370">
    <property type="entry name" value="Glycoside hydrolase/deacetylase"/>
    <property type="match status" value="1"/>
</dbReference>
<organism evidence="6 7">
    <name type="scientific">Enterococcus avium</name>
    <name type="common">Streptococcus avium</name>
    <dbReference type="NCBI Taxonomy" id="33945"/>
    <lineage>
        <taxon>Bacteria</taxon>
        <taxon>Bacillati</taxon>
        <taxon>Bacillota</taxon>
        <taxon>Bacilli</taxon>
        <taxon>Lactobacillales</taxon>
        <taxon>Enterococcaceae</taxon>
        <taxon>Enterococcus</taxon>
    </lineage>
</organism>
<evidence type="ECO:0000313" key="6">
    <source>
        <dbReference type="EMBL" id="MDT2515417.1"/>
    </source>
</evidence>
<dbReference type="Pfam" id="PF04794">
    <property type="entry name" value="YdjC"/>
    <property type="match status" value="1"/>
</dbReference>
<name>A0ABD5FAB8_ENTAV</name>
<evidence type="ECO:0000256" key="5">
    <source>
        <dbReference type="ARBA" id="ARBA00023277"/>
    </source>
</evidence>
<evidence type="ECO:0000256" key="3">
    <source>
        <dbReference type="ARBA" id="ARBA00022801"/>
    </source>
</evidence>